<keyword evidence="2" id="KW-1185">Reference proteome</keyword>
<dbReference type="OrthoDB" id="3269637at2759"/>
<dbReference type="Proteomes" id="UP000054279">
    <property type="component" value="Unassembled WGS sequence"/>
</dbReference>
<evidence type="ECO:0000313" key="2">
    <source>
        <dbReference type="Proteomes" id="UP000054279"/>
    </source>
</evidence>
<organism evidence="1 2">
    <name type="scientific">Sphaerobolus stellatus (strain SS14)</name>
    <dbReference type="NCBI Taxonomy" id="990650"/>
    <lineage>
        <taxon>Eukaryota</taxon>
        <taxon>Fungi</taxon>
        <taxon>Dikarya</taxon>
        <taxon>Basidiomycota</taxon>
        <taxon>Agaricomycotina</taxon>
        <taxon>Agaricomycetes</taxon>
        <taxon>Phallomycetidae</taxon>
        <taxon>Geastrales</taxon>
        <taxon>Sphaerobolaceae</taxon>
        <taxon>Sphaerobolus</taxon>
    </lineage>
</organism>
<reference evidence="1 2" key="1">
    <citation type="submission" date="2014-06" db="EMBL/GenBank/DDBJ databases">
        <title>Evolutionary Origins and Diversification of the Mycorrhizal Mutualists.</title>
        <authorList>
            <consortium name="DOE Joint Genome Institute"/>
            <consortium name="Mycorrhizal Genomics Consortium"/>
            <person name="Kohler A."/>
            <person name="Kuo A."/>
            <person name="Nagy L.G."/>
            <person name="Floudas D."/>
            <person name="Copeland A."/>
            <person name="Barry K.W."/>
            <person name="Cichocki N."/>
            <person name="Veneault-Fourrey C."/>
            <person name="LaButti K."/>
            <person name="Lindquist E.A."/>
            <person name="Lipzen A."/>
            <person name="Lundell T."/>
            <person name="Morin E."/>
            <person name="Murat C."/>
            <person name="Riley R."/>
            <person name="Ohm R."/>
            <person name="Sun H."/>
            <person name="Tunlid A."/>
            <person name="Henrissat B."/>
            <person name="Grigoriev I.V."/>
            <person name="Hibbett D.S."/>
            <person name="Martin F."/>
        </authorList>
    </citation>
    <scope>NUCLEOTIDE SEQUENCE [LARGE SCALE GENOMIC DNA]</scope>
    <source>
        <strain evidence="1 2">SS14</strain>
    </source>
</reference>
<sequence length="149" mass="17262">MSLSSSWSASLDSQGCSSQELQILPDQPVTLRTPPLADHIQLVLYNDHSIEHDFYLEIPIWVMTQHFLKPFKYLKYIGWAILGAEGVIKDDNLDEVFIHHDTFPTIQQYPQFQSLCYIKVTGADPHWSAALRDHEEEEEETKRKDEGFD</sequence>
<proteinExistence type="predicted"/>
<dbReference type="EMBL" id="KN837177">
    <property type="protein sequence ID" value="KIJ36505.1"/>
    <property type="molecule type" value="Genomic_DNA"/>
</dbReference>
<protein>
    <submittedName>
        <fullName evidence="1">Uncharacterized protein</fullName>
    </submittedName>
</protein>
<evidence type="ECO:0000313" key="1">
    <source>
        <dbReference type="EMBL" id="KIJ36505.1"/>
    </source>
</evidence>
<dbReference type="HOGENOM" id="CLU_1750830_0_0_1"/>
<name>A0A0C9VFY4_SPHS4</name>
<accession>A0A0C9VFY4</accession>
<dbReference type="AlphaFoldDB" id="A0A0C9VFY4"/>
<gene>
    <name evidence="1" type="ORF">M422DRAFT_261056</name>
</gene>